<evidence type="ECO:0000313" key="1">
    <source>
        <dbReference type="EMBL" id="QLH05765.1"/>
    </source>
</evidence>
<evidence type="ECO:0008006" key="3">
    <source>
        <dbReference type="Google" id="ProtNLM"/>
    </source>
</evidence>
<reference evidence="1 2" key="1">
    <citation type="submission" date="2018-02" db="EMBL/GenBank/DDBJ databases">
        <title>Complete genome of Nitrosopumilus ureaphilus PS0.</title>
        <authorList>
            <person name="Qin W."/>
            <person name="Zheng Y."/>
            <person name="Stahl D.A."/>
        </authorList>
    </citation>
    <scope>NUCLEOTIDE SEQUENCE [LARGE SCALE GENOMIC DNA]</scope>
    <source>
        <strain evidence="1 2">PS0</strain>
    </source>
</reference>
<protein>
    <recommendedName>
        <fullName evidence="3">UDP-N-acetylglucosamine 2-epimerase domain-containing protein</fullName>
    </recommendedName>
</protein>
<evidence type="ECO:0000313" key="2">
    <source>
        <dbReference type="Proteomes" id="UP000509478"/>
    </source>
</evidence>
<proteinExistence type="predicted"/>
<keyword evidence="2" id="KW-1185">Reference proteome</keyword>
<dbReference type="GeneID" id="56066537"/>
<dbReference type="EMBL" id="CP026995">
    <property type="protein sequence ID" value="QLH05765.1"/>
    <property type="molecule type" value="Genomic_DNA"/>
</dbReference>
<accession>A0A7D5RFL3</accession>
<dbReference type="Proteomes" id="UP000509478">
    <property type="component" value="Chromosome"/>
</dbReference>
<dbReference type="RefSeq" id="WP_179371831.1">
    <property type="nucleotide sequence ID" value="NZ_CP026995.1"/>
</dbReference>
<sequence length="629" mass="74235">MTSKIILIGDNSDFDVLPSKIIEDKKVKKFSFDLDIHETLEYKNIEHEKADEILNQEERLQILDKMIEFRNWHSKIKSDDYKIEGVNLLKILDSHEFGSFLMPNLVNLTIIKRVIEKEQPEKIITTNVLSKIVESIIENSNIKIEIFQNNSNKKLFWDRITVKYNIGKIPFTFNISRGTYLKIKKILESTMGWFYGFWFDLNDSKKKSVIFLEFNPQLFSKLFENMMKFDGNVILINQRRSAIWSRDSLNTIRKTNCKILKIDKYLEKKDKEKIALLTEKYLEKINKLFENSEIFNNIFMIEEISFWDVVKEVLQQTYSERLSYYITMIFSIKKIFEKCDVKCIVSLNEVGETEKSFLEYNKKRIPTILLEHGFIERIKKTKRYDELSDYVNFKDKIAVWGEMKKEFLINEYGIDAKKIIVTGSPRHDNYFLSRQKNRNNEEITLLLAPNPISDVNGLSCTDLKFRFRKIIRNIFSIMEKFDNVKIIVKLHPVQLKHNEEIKLLIRELDSTIPIYLWTSVINTVNQADIVMVISPEINGTSTMLLESMILGKPTMNVYFDEKVPEFNHIKSDAVFTVLDNCNLENDIKKILFDKKFQNDLIRNADDFVIKFMKNRGNASEEFASILESF</sequence>
<dbReference type="SUPFAM" id="SSF53756">
    <property type="entry name" value="UDP-Glycosyltransferase/glycogen phosphorylase"/>
    <property type="match status" value="1"/>
</dbReference>
<dbReference type="KEGG" id="nue:C5F50_00710"/>
<name>A0A7D5RFL3_9ARCH</name>
<gene>
    <name evidence="1" type="ORF">C5F50_00710</name>
</gene>
<dbReference type="Gene3D" id="3.40.50.2000">
    <property type="entry name" value="Glycogen Phosphorylase B"/>
    <property type="match status" value="2"/>
</dbReference>
<dbReference type="OrthoDB" id="3302at2157"/>
<dbReference type="AlphaFoldDB" id="A0A7D5RFL3"/>
<organism evidence="1 2">
    <name type="scientific">Nitrosopumilus ureiphilus</name>
    <dbReference type="NCBI Taxonomy" id="1470067"/>
    <lineage>
        <taxon>Archaea</taxon>
        <taxon>Nitrososphaerota</taxon>
        <taxon>Nitrososphaeria</taxon>
        <taxon>Nitrosopumilales</taxon>
        <taxon>Nitrosopumilaceae</taxon>
        <taxon>Nitrosopumilus</taxon>
    </lineage>
</organism>